<dbReference type="EMBL" id="SMAD01000009">
    <property type="protein sequence ID" value="TCS86070.1"/>
    <property type="molecule type" value="Genomic_DNA"/>
</dbReference>
<dbReference type="Proteomes" id="UP000295807">
    <property type="component" value="Unassembled WGS sequence"/>
</dbReference>
<accession>A0A4R3KPH5</accession>
<dbReference type="NCBIfam" id="NF004739">
    <property type="entry name" value="PRK06075.1"/>
    <property type="match status" value="1"/>
</dbReference>
<dbReference type="RefSeq" id="WP_132129876.1">
    <property type="nucleotide sequence ID" value="NZ_CP042432.1"/>
</dbReference>
<keyword evidence="1" id="KW-0472">Membrane</keyword>
<dbReference type="InterPro" id="IPR001135">
    <property type="entry name" value="NADH_Q_OxRdtase_suD"/>
</dbReference>
<dbReference type="InterPro" id="IPR029014">
    <property type="entry name" value="NiFe-Hase_large"/>
</dbReference>
<keyword evidence="1" id="KW-0813">Transport</keyword>
<dbReference type="Pfam" id="PF00346">
    <property type="entry name" value="Complex1_49kDa"/>
    <property type="match status" value="1"/>
</dbReference>
<evidence type="ECO:0000259" key="2">
    <source>
        <dbReference type="Pfam" id="PF00346"/>
    </source>
</evidence>
<keyword evidence="1" id="KW-1003">Cell membrane</keyword>
<comment type="catalytic activity">
    <reaction evidence="1">
        <text>a quinone + NADH + 5 H(+)(in) = a quinol + NAD(+) + 4 H(+)(out)</text>
        <dbReference type="Rhea" id="RHEA:57888"/>
        <dbReference type="ChEBI" id="CHEBI:15378"/>
        <dbReference type="ChEBI" id="CHEBI:24646"/>
        <dbReference type="ChEBI" id="CHEBI:57540"/>
        <dbReference type="ChEBI" id="CHEBI:57945"/>
        <dbReference type="ChEBI" id="CHEBI:132124"/>
    </reaction>
</comment>
<dbReference type="HAMAP" id="MF_01358">
    <property type="entry name" value="NDH1_NuoD"/>
    <property type="match status" value="1"/>
</dbReference>
<keyword evidence="4" id="KW-1185">Reference proteome</keyword>
<dbReference type="GO" id="GO:0051287">
    <property type="term" value="F:NAD binding"/>
    <property type="evidence" value="ECO:0007669"/>
    <property type="project" value="InterPro"/>
</dbReference>
<dbReference type="EC" id="7.1.1.-" evidence="1"/>
<comment type="caution">
    <text evidence="3">The sequence shown here is derived from an EMBL/GenBank/DDBJ whole genome shotgun (WGS) entry which is preliminary data.</text>
</comment>
<name>A0A4R3KPH5_9SPHI</name>
<gene>
    <name evidence="1" type="primary">nuoD</name>
    <name evidence="3" type="ORF">EDD80_10999</name>
</gene>
<dbReference type="AlphaFoldDB" id="A0A4R3KPH5"/>
<dbReference type="PANTHER" id="PTHR11993:SF10">
    <property type="entry name" value="NADH DEHYDROGENASE [UBIQUINONE] IRON-SULFUR PROTEIN 2, MITOCHONDRIAL"/>
    <property type="match status" value="1"/>
</dbReference>
<dbReference type="PANTHER" id="PTHR11993">
    <property type="entry name" value="NADH-UBIQUINONE OXIDOREDUCTASE 49 KDA SUBUNIT"/>
    <property type="match status" value="1"/>
</dbReference>
<dbReference type="GO" id="GO:0050136">
    <property type="term" value="F:NADH dehydrogenase (quinone) (non-electrogenic) activity"/>
    <property type="evidence" value="ECO:0007669"/>
    <property type="project" value="UniProtKB-UniRule"/>
</dbReference>
<evidence type="ECO:0000256" key="1">
    <source>
        <dbReference type="HAMAP-Rule" id="MF_01358"/>
    </source>
</evidence>
<sequence>MTTRYETLKNSLQTEEMVINMGPQHPSTHGVLRLELITNGEVVNECIPHIGYLHRCFEKHAEALSYPQIIPFTDRMDYLASMNNNHIFAMGVERMMGIEENIPKRIEYIRVLVAEMNRIASHLIAVGTYGIDIGAFTPFLWCFRDREHIMGLLEWASGARMLYNYIWVGGLFYDLPVGFEERCIEFVEYFKPKLKELDILLTDNQIFINRTAGIGVLPLDVAISYGCSGPMLRGSGLKWDLRRVDNYSVYPEIEFEIPYGSGEMGTTGDCWDRFKVRIDEIKESVLIMEQCLARLTKELKRSPDFDPRALVPKKCFPKHKEYYMRGESPKGELGFYFIAQERSEIPFRCKARGPSFNNLSVISEITRGAMIADVVAILGSIDIVLGEVDR</sequence>
<dbReference type="InterPro" id="IPR022885">
    <property type="entry name" value="NDH1_su_D/H"/>
</dbReference>
<dbReference type="SUPFAM" id="SSF56762">
    <property type="entry name" value="HydB/Nqo4-like"/>
    <property type="match status" value="1"/>
</dbReference>
<feature type="domain" description="NADH-quinone oxidoreductase subunit D" evidence="2">
    <location>
        <begin position="132"/>
        <end position="390"/>
    </location>
</feature>
<reference evidence="3 4" key="1">
    <citation type="submission" date="2019-03" db="EMBL/GenBank/DDBJ databases">
        <title>Genomic Encyclopedia of Type Strains, Phase IV (KMG-IV): sequencing the most valuable type-strain genomes for metagenomic binning, comparative biology and taxonomic classification.</title>
        <authorList>
            <person name="Goeker M."/>
        </authorList>
    </citation>
    <scope>NUCLEOTIDE SEQUENCE [LARGE SCALE GENOMIC DNA]</scope>
    <source>
        <strain evidence="3 4">DSM 21100</strain>
    </source>
</reference>
<keyword evidence="1" id="KW-0520">NAD</keyword>
<evidence type="ECO:0000313" key="3">
    <source>
        <dbReference type="EMBL" id="TCS86070.1"/>
    </source>
</evidence>
<proteinExistence type="inferred from homology"/>
<dbReference type="GO" id="GO:0005886">
    <property type="term" value="C:plasma membrane"/>
    <property type="evidence" value="ECO:0007669"/>
    <property type="project" value="UniProtKB-SubCell"/>
</dbReference>
<comment type="subunit">
    <text evidence="1">NDH-1 is composed of 14 different subunits. Subunits NuoB, C, D, E, F, and G constitute the peripheral sector of the complex.</text>
</comment>
<comment type="subcellular location">
    <subcellularLocation>
        <location evidence="1">Cell membrane</location>
        <topology evidence="1">Peripheral membrane protein</topology>
        <orientation evidence="1">Cytoplasmic side</orientation>
    </subcellularLocation>
</comment>
<keyword evidence="1" id="KW-0874">Quinone</keyword>
<dbReference type="GO" id="GO:0048038">
    <property type="term" value="F:quinone binding"/>
    <property type="evidence" value="ECO:0007669"/>
    <property type="project" value="UniProtKB-KW"/>
</dbReference>
<comment type="similarity">
    <text evidence="1">Belongs to the complex I 49 kDa subunit family.</text>
</comment>
<evidence type="ECO:0000313" key="4">
    <source>
        <dbReference type="Proteomes" id="UP000295807"/>
    </source>
</evidence>
<organism evidence="3 4">
    <name type="scientific">Anseongella ginsenosidimutans</name>
    <dbReference type="NCBI Taxonomy" id="496056"/>
    <lineage>
        <taxon>Bacteria</taxon>
        <taxon>Pseudomonadati</taxon>
        <taxon>Bacteroidota</taxon>
        <taxon>Sphingobacteriia</taxon>
        <taxon>Sphingobacteriales</taxon>
        <taxon>Sphingobacteriaceae</taxon>
        <taxon>Anseongella</taxon>
    </lineage>
</organism>
<keyword evidence="1" id="KW-1278">Translocase</keyword>
<dbReference type="Gene3D" id="1.10.645.10">
    <property type="entry name" value="Cytochrome-c3 Hydrogenase, chain B"/>
    <property type="match status" value="1"/>
</dbReference>
<protein>
    <recommendedName>
        <fullName evidence="1">NADH-quinone oxidoreductase subunit D</fullName>
        <ecNumber evidence="1">7.1.1.-</ecNumber>
    </recommendedName>
    <alternativeName>
        <fullName evidence="1">NADH dehydrogenase I subunit D</fullName>
    </alternativeName>
    <alternativeName>
        <fullName evidence="1">NDH-1 subunit D</fullName>
    </alternativeName>
</protein>
<dbReference type="OrthoDB" id="9801496at2"/>
<comment type="function">
    <text evidence="1">NDH-1 shuttles electrons from NADH, via FMN and iron-sulfur (Fe-S) centers, to quinones in the respiratory chain. The immediate electron acceptor for the enzyme in this species is believed to be a menaquinone. Couples the redox reaction to proton translocation (for every two electrons transferred, four hydrogen ions are translocated across the cytoplasmic membrane), and thus conserves the redox energy in a proton gradient.</text>
</comment>